<dbReference type="GO" id="GO:0005829">
    <property type="term" value="C:cytosol"/>
    <property type="evidence" value="ECO:0007669"/>
    <property type="project" value="TreeGrafter"/>
</dbReference>
<dbReference type="RefSeq" id="WP_156626767.1">
    <property type="nucleotide sequence ID" value="NZ_CACRTO010000021.1"/>
</dbReference>
<dbReference type="CDD" id="cd02038">
    <property type="entry name" value="FlhG-like"/>
    <property type="match status" value="1"/>
</dbReference>
<gene>
    <name evidence="4" type="primary">ylxH</name>
    <name evidence="4" type="ORF">CTLFYP3_02328</name>
</gene>
<dbReference type="InterPro" id="IPR025669">
    <property type="entry name" value="AAA_dom"/>
</dbReference>
<dbReference type="InterPro" id="IPR025501">
    <property type="entry name" value="MinD_FleN"/>
</dbReference>
<evidence type="ECO:0000259" key="3">
    <source>
        <dbReference type="Pfam" id="PF13614"/>
    </source>
</evidence>
<reference evidence="4" key="1">
    <citation type="submission" date="2019-11" db="EMBL/GenBank/DDBJ databases">
        <authorList>
            <person name="Feng L."/>
        </authorList>
    </citation>
    <scope>NUCLEOTIDE SEQUENCE</scope>
    <source>
        <strain evidence="4">CTertiumLFYP3</strain>
    </source>
</reference>
<dbReference type="GO" id="GO:0005524">
    <property type="term" value="F:ATP binding"/>
    <property type="evidence" value="ECO:0007669"/>
    <property type="project" value="UniProtKB-KW"/>
</dbReference>
<keyword evidence="2" id="KW-0067">ATP-binding</keyword>
<dbReference type="InterPro" id="IPR027417">
    <property type="entry name" value="P-loop_NTPase"/>
</dbReference>
<organism evidence="4">
    <name type="scientific">Clostridium tertium</name>
    <dbReference type="NCBI Taxonomy" id="1559"/>
    <lineage>
        <taxon>Bacteria</taxon>
        <taxon>Bacillati</taxon>
        <taxon>Bacillota</taxon>
        <taxon>Clostridia</taxon>
        <taxon>Eubacteriales</taxon>
        <taxon>Clostridiaceae</taxon>
        <taxon>Clostridium</taxon>
    </lineage>
</organism>
<dbReference type="PANTHER" id="PTHR43384">
    <property type="entry name" value="SEPTUM SITE-DETERMINING PROTEIN MIND HOMOLOG, CHLOROPLASTIC-RELATED"/>
    <property type="match status" value="1"/>
</dbReference>
<keyword evidence="1" id="KW-0547">Nucleotide-binding</keyword>
<protein>
    <submittedName>
        <fullName evidence="4">Flagellum site-determining protein YlxH</fullName>
    </submittedName>
</protein>
<feature type="domain" description="AAA" evidence="3">
    <location>
        <begin position="24"/>
        <end position="189"/>
    </location>
</feature>
<dbReference type="Gene3D" id="3.40.50.300">
    <property type="entry name" value="P-loop containing nucleotide triphosphate hydrolases"/>
    <property type="match status" value="1"/>
</dbReference>
<dbReference type="GO" id="GO:0051782">
    <property type="term" value="P:negative regulation of cell division"/>
    <property type="evidence" value="ECO:0007669"/>
    <property type="project" value="TreeGrafter"/>
</dbReference>
<dbReference type="InterPro" id="IPR033875">
    <property type="entry name" value="FlhG"/>
</dbReference>
<dbReference type="PANTHER" id="PTHR43384:SF4">
    <property type="entry name" value="CELLULOSE BIOSYNTHESIS PROTEIN BCSQ-RELATED"/>
    <property type="match status" value="1"/>
</dbReference>
<evidence type="ECO:0000256" key="2">
    <source>
        <dbReference type="ARBA" id="ARBA00022840"/>
    </source>
</evidence>
<evidence type="ECO:0000256" key="1">
    <source>
        <dbReference type="ARBA" id="ARBA00022741"/>
    </source>
</evidence>
<dbReference type="EMBL" id="CACRTO010000021">
    <property type="protein sequence ID" value="VYU40937.1"/>
    <property type="molecule type" value="Genomic_DNA"/>
</dbReference>
<dbReference type="SUPFAM" id="SSF52540">
    <property type="entry name" value="P-loop containing nucleoside triphosphate hydrolases"/>
    <property type="match status" value="1"/>
</dbReference>
<accession>A0A6N3ETC1</accession>
<dbReference type="AlphaFoldDB" id="A0A6N3ETC1"/>
<dbReference type="InterPro" id="IPR050625">
    <property type="entry name" value="ParA/MinD_ATPase"/>
</dbReference>
<dbReference type="GO" id="GO:0009898">
    <property type="term" value="C:cytoplasmic side of plasma membrane"/>
    <property type="evidence" value="ECO:0007669"/>
    <property type="project" value="TreeGrafter"/>
</dbReference>
<dbReference type="Pfam" id="PF13614">
    <property type="entry name" value="AAA_31"/>
    <property type="match status" value="1"/>
</dbReference>
<name>A0A6N3ETC1_9CLOT</name>
<evidence type="ECO:0000313" key="4">
    <source>
        <dbReference type="EMBL" id="VYU40937.1"/>
    </source>
</evidence>
<proteinExistence type="predicted"/>
<sequence length="287" mass="31383">MLDQAESLRRLANGNSSNTETKKSKIITITSGKGGVGKSNFVVNLAISLVRQGKKVLVFDADIGMGNDDVLMGIYPKHNVLDLINGNLSIEDVIVEGPEGVSLLPGGSGLNNIEDLQQNQRELFLKKIEMLQGFDYIFIDTGAGISRSVLAFIACSDEVILVTTPEPTSLTDGYSLLKAVNHFKIKNKASIVVNKVLEKKEGEITFSKFKTAVNRFLTLDINYLGYIYDDRKLTISVRNQLPFVIGYPNCDAAKCVNAIASKIVGKEKQETGIGVQGLFKKLFNIFS</sequence>
<dbReference type="PIRSF" id="PIRSF003092">
    <property type="entry name" value="MinD"/>
    <property type="match status" value="1"/>
</dbReference>
<dbReference type="GO" id="GO:0016887">
    <property type="term" value="F:ATP hydrolysis activity"/>
    <property type="evidence" value="ECO:0007669"/>
    <property type="project" value="TreeGrafter"/>
</dbReference>